<dbReference type="SUPFAM" id="SSF52540">
    <property type="entry name" value="P-loop containing nucleoside triphosphate hydrolases"/>
    <property type="match status" value="1"/>
</dbReference>
<dbReference type="InterPro" id="IPR011990">
    <property type="entry name" value="TPR-like_helical_dom_sf"/>
</dbReference>
<feature type="domain" description="NB-ARC" evidence="1">
    <location>
        <begin position="170"/>
        <end position="306"/>
    </location>
</feature>
<dbReference type="VEuPathDB" id="FungiDB:PV08_07748"/>
<dbReference type="RefSeq" id="XP_016235177.1">
    <property type="nucleotide sequence ID" value="XM_016382075.1"/>
</dbReference>
<dbReference type="InterPro" id="IPR002182">
    <property type="entry name" value="NB-ARC"/>
</dbReference>
<dbReference type="GeneID" id="27334831"/>
<dbReference type="Gene3D" id="1.25.40.10">
    <property type="entry name" value="Tetratricopeptide repeat domain"/>
    <property type="match status" value="2"/>
</dbReference>
<name>A0A0D1YJ46_9EURO</name>
<dbReference type="InterPro" id="IPR019734">
    <property type="entry name" value="TPR_rpt"/>
</dbReference>
<dbReference type="AlphaFoldDB" id="A0A0D1YJ46"/>
<keyword evidence="3" id="KW-1185">Reference proteome</keyword>
<protein>
    <recommendedName>
        <fullName evidence="1">NB-ARC domain-containing protein</fullName>
    </recommendedName>
</protein>
<dbReference type="PANTHER" id="PTHR46082">
    <property type="entry name" value="ATP/GTP-BINDING PROTEIN-RELATED"/>
    <property type="match status" value="1"/>
</dbReference>
<dbReference type="Pfam" id="PF13374">
    <property type="entry name" value="TPR_10"/>
    <property type="match status" value="1"/>
</dbReference>
<proteinExistence type="predicted"/>
<dbReference type="PANTHER" id="PTHR46082:SF6">
    <property type="entry name" value="AAA+ ATPASE DOMAIN-CONTAINING PROTEIN-RELATED"/>
    <property type="match status" value="1"/>
</dbReference>
<dbReference type="Pfam" id="PF13424">
    <property type="entry name" value="TPR_12"/>
    <property type="match status" value="2"/>
</dbReference>
<dbReference type="HOGENOM" id="CLU_000288_125_13_1"/>
<dbReference type="SUPFAM" id="SSF48452">
    <property type="entry name" value="TPR-like"/>
    <property type="match status" value="2"/>
</dbReference>
<sequence length="825" mass="92655">MVEAARRVCAEDEIEAESLYVLNPGNDLLQDLVDDFQGHVWSRMGHARIACFYELERSDIGAVVGNQTRKQADSPVTQALVVNKQSGCLDVSDRIAKYPLQRTHFTMNKFAQATERDYKLISKVIQDMAQDDQVGLEAQAQQITTNSSIPVITTYERAQRRCVNYFQGRKDQLKQIRDFFAKAPRDQKRVLILQGMGGQGKTQTALKYCKESGSIYSNVFWINANSIDMAVQSMERVAEEIGLEISTGDKSLGTISIVVKELEGRRDRWLMVLDNYDDPTGFREIEEFMPHGGQGDILVTSRYKGLQELGKTGLKDKKGITKSVHSQPGKMPFQQLEGIDVPREDIEHFLTVSAFLQPNHIGESLFRHCLEGKDKPPNWIRIFATIENDHSEPDADSESSNVPAQAKPSWQQERFWKIIKKMHSLSLLDSIGEGVWGEMYLSFHPVICDWLQLRISSESARRFVLEAANIVAVSIFSIRPESEAFSQSRSILLGHVEKCLANDRNFSSHGGNIGQTIEGANAASYFALFCHRYGRYSVSEELCRRIVTLMATDGTFDLLDRLQWMKLLGTSVADQGRHDEAEEIYREIVSKTEKILGPERPETLSSLNDLAVSLTSLGNYEEAEAIVHKILSVKKTGGGRQHQDTLIVEFNVAQLVAQQGRYAEAEKLYRELLASPVKLQRSDHEPGAMTELAVILHHQGKYTEAEELLREAWPLRAKVLGKDHPSTVQTMNNLAASLFEQGKYGEAEKLIREVLTLRGKVLGEGHRDTIKSMNDLGCVLARSSRFEEATVLFERAVSGAELVLGSDHPHTISYRSSFALMQQGT</sequence>
<reference evidence="2 3" key="1">
    <citation type="submission" date="2015-01" db="EMBL/GenBank/DDBJ databases">
        <title>The Genome Sequence of Exophiala spinifera CBS89968.</title>
        <authorList>
            <consortium name="The Broad Institute Genomics Platform"/>
            <person name="Cuomo C."/>
            <person name="de Hoog S."/>
            <person name="Gorbushina A."/>
            <person name="Stielow B."/>
            <person name="Teixiera M."/>
            <person name="Abouelleil A."/>
            <person name="Chapman S.B."/>
            <person name="Priest M."/>
            <person name="Young S.K."/>
            <person name="Wortman J."/>
            <person name="Nusbaum C."/>
            <person name="Birren B."/>
        </authorList>
    </citation>
    <scope>NUCLEOTIDE SEQUENCE [LARGE SCALE GENOMIC DNA]</scope>
    <source>
        <strain evidence="2 3">CBS 89968</strain>
    </source>
</reference>
<evidence type="ECO:0000313" key="2">
    <source>
        <dbReference type="EMBL" id="KIW14961.1"/>
    </source>
</evidence>
<dbReference type="Gene3D" id="3.40.50.300">
    <property type="entry name" value="P-loop containing nucleotide triphosphate hydrolases"/>
    <property type="match status" value="1"/>
</dbReference>
<dbReference type="InterPro" id="IPR027417">
    <property type="entry name" value="P-loop_NTPase"/>
</dbReference>
<accession>A0A0D1YJ46</accession>
<evidence type="ECO:0000313" key="3">
    <source>
        <dbReference type="Proteomes" id="UP000053328"/>
    </source>
</evidence>
<dbReference type="GO" id="GO:0043531">
    <property type="term" value="F:ADP binding"/>
    <property type="evidence" value="ECO:0007669"/>
    <property type="project" value="InterPro"/>
</dbReference>
<gene>
    <name evidence="2" type="ORF">PV08_07748</name>
</gene>
<dbReference type="OrthoDB" id="4121157at2759"/>
<dbReference type="InterPro" id="IPR053137">
    <property type="entry name" value="NLR-like"/>
</dbReference>
<dbReference type="SMART" id="SM00028">
    <property type="entry name" value="TPR"/>
    <property type="match status" value="6"/>
</dbReference>
<dbReference type="Pfam" id="PF00931">
    <property type="entry name" value="NB-ARC"/>
    <property type="match status" value="1"/>
</dbReference>
<dbReference type="Proteomes" id="UP000053328">
    <property type="component" value="Unassembled WGS sequence"/>
</dbReference>
<organism evidence="2 3">
    <name type="scientific">Exophiala spinifera</name>
    <dbReference type="NCBI Taxonomy" id="91928"/>
    <lineage>
        <taxon>Eukaryota</taxon>
        <taxon>Fungi</taxon>
        <taxon>Dikarya</taxon>
        <taxon>Ascomycota</taxon>
        <taxon>Pezizomycotina</taxon>
        <taxon>Eurotiomycetes</taxon>
        <taxon>Chaetothyriomycetidae</taxon>
        <taxon>Chaetothyriales</taxon>
        <taxon>Herpotrichiellaceae</taxon>
        <taxon>Exophiala</taxon>
    </lineage>
</organism>
<dbReference type="EMBL" id="KN847496">
    <property type="protein sequence ID" value="KIW14961.1"/>
    <property type="molecule type" value="Genomic_DNA"/>
</dbReference>
<evidence type="ECO:0000259" key="1">
    <source>
        <dbReference type="Pfam" id="PF00931"/>
    </source>
</evidence>